<feature type="compositionally biased region" description="Basic and acidic residues" evidence="1">
    <location>
        <begin position="15"/>
        <end position="27"/>
    </location>
</feature>
<accession>A0A0K9GWV9</accession>
<dbReference type="AlphaFoldDB" id="A0A0K9GWV9"/>
<evidence type="ECO:0000256" key="1">
    <source>
        <dbReference type="SAM" id="MobiDB-lite"/>
    </source>
</evidence>
<dbReference type="Gene3D" id="3.30.70.1070">
    <property type="entry name" value="Sporulation related repeat"/>
    <property type="match status" value="1"/>
</dbReference>
<feature type="transmembrane region" description="Helical" evidence="2">
    <location>
        <begin position="93"/>
        <end position="113"/>
    </location>
</feature>
<keyword evidence="2" id="KW-1133">Transmembrane helix</keyword>
<dbReference type="STRING" id="1679170.AC625_17500"/>
<gene>
    <name evidence="4" type="ORF">AC625_17500</name>
</gene>
<evidence type="ECO:0000256" key="2">
    <source>
        <dbReference type="SAM" id="Phobius"/>
    </source>
</evidence>
<keyword evidence="2" id="KW-0812">Transmembrane</keyword>
<dbReference type="EMBL" id="LFZW01000001">
    <property type="protein sequence ID" value="KMY51105.1"/>
    <property type="molecule type" value="Genomic_DNA"/>
</dbReference>
<dbReference type="RefSeq" id="WP_049682454.1">
    <property type="nucleotide sequence ID" value="NZ_LFZW01000001.1"/>
</dbReference>
<evidence type="ECO:0000313" key="5">
    <source>
        <dbReference type="Proteomes" id="UP000037146"/>
    </source>
</evidence>
<dbReference type="InterPro" id="IPR036680">
    <property type="entry name" value="SPOR-like_sf"/>
</dbReference>
<name>A0A0K9GWV9_9BACI</name>
<keyword evidence="5" id="KW-1185">Reference proteome</keyword>
<evidence type="ECO:0000259" key="3">
    <source>
        <dbReference type="PROSITE" id="PS51724"/>
    </source>
</evidence>
<dbReference type="PATRIC" id="fig|1679170.3.peg.3978"/>
<dbReference type="Proteomes" id="UP000037146">
    <property type="component" value="Unassembled WGS sequence"/>
</dbReference>
<proteinExistence type="predicted"/>
<dbReference type="Pfam" id="PF05036">
    <property type="entry name" value="SPOR"/>
    <property type="match status" value="1"/>
</dbReference>
<evidence type="ECO:0000313" key="4">
    <source>
        <dbReference type="EMBL" id="KMY51105.1"/>
    </source>
</evidence>
<feature type="region of interest" description="Disordered" evidence="1">
    <location>
        <begin position="1"/>
        <end position="27"/>
    </location>
</feature>
<organism evidence="4 5">
    <name type="scientific">Peribacillus loiseleuriae</name>
    <dbReference type="NCBI Taxonomy" id="1679170"/>
    <lineage>
        <taxon>Bacteria</taxon>
        <taxon>Bacillati</taxon>
        <taxon>Bacillota</taxon>
        <taxon>Bacilli</taxon>
        <taxon>Bacillales</taxon>
        <taxon>Bacillaceae</taxon>
        <taxon>Peribacillus</taxon>
    </lineage>
</organism>
<dbReference type="GO" id="GO:0042834">
    <property type="term" value="F:peptidoglycan binding"/>
    <property type="evidence" value="ECO:0007669"/>
    <property type="project" value="InterPro"/>
</dbReference>
<comment type="caution">
    <text evidence="4">The sequence shown here is derived from an EMBL/GenBank/DDBJ whole genome shotgun (WGS) entry which is preliminary data.</text>
</comment>
<dbReference type="SUPFAM" id="SSF110997">
    <property type="entry name" value="Sporulation related repeat"/>
    <property type="match status" value="1"/>
</dbReference>
<sequence>MDNPENKKGITIKINGEEKPLVEDNGRDSVKVAKNQTSAAIEPEDESFEWVFPKDEDVFYQPPASMKKKNPTILAFGGKRKNPENKSGTSLKFPFFAILFAVIIGSSLGVIVLKTITADKEVAAVPVEPVIPSERVKGDKKTAAASTIQPLTVYLVQGGMFSNEEAAKQIQEQVTAKGVPTKILKQGESYYLFLGSATSLDESKQLAMFLKSYDVEVFWKELTLKPGSVASGNEAIMNKMITVYQNLTKASSEQLLNPTATTDLKPFQTELEELKANVKDDAPAGLKAAYSDLSVAADLIKQYQSTKETSQLLKAQQKLLQFLNSYQI</sequence>
<feature type="domain" description="SPOR" evidence="3">
    <location>
        <begin position="148"/>
        <end position="222"/>
    </location>
</feature>
<protein>
    <recommendedName>
        <fullName evidence="3">SPOR domain-containing protein</fullName>
    </recommendedName>
</protein>
<dbReference type="PROSITE" id="PS51724">
    <property type="entry name" value="SPOR"/>
    <property type="match status" value="1"/>
</dbReference>
<dbReference type="OrthoDB" id="2967208at2"/>
<keyword evidence="2" id="KW-0472">Membrane</keyword>
<reference evidence="5" key="1">
    <citation type="submission" date="2015-07" db="EMBL/GenBank/DDBJ databases">
        <title>Genome sequencing project for genomic taxonomy and phylogenomics of Bacillus-like bacteria.</title>
        <authorList>
            <person name="Liu B."/>
            <person name="Wang J."/>
            <person name="Zhu Y."/>
            <person name="Liu G."/>
            <person name="Chen Q."/>
            <person name="Chen Z."/>
            <person name="Lan J."/>
            <person name="Che J."/>
            <person name="Ge C."/>
            <person name="Shi H."/>
            <person name="Pan Z."/>
            <person name="Liu X."/>
        </authorList>
    </citation>
    <scope>NUCLEOTIDE SEQUENCE [LARGE SCALE GENOMIC DNA]</scope>
    <source>
        <strain evidence="5">FJAT-27997</strain>
    </source>
</reference>
<dbReference type="InterPro" id="IPR007730">
    <property type="entry name" value="SPOR-like_dom"/>
</dbReference>